<dbReference type="KEGG" id="msq:BKP64_04235"/>
<dbReference type="EMBL" id="CP017715">
    <property type="protein sequence ID" value="AOY87451.1"/>
    <property type="molecule type" value="Genomic_DNA"/>
</dbReference>
<evidence type="ECO:0008006" key="3">
    <source>
        <dbReference type="Google" id="ProtNLM"/>
    </source>
</evidence>
<reference evidence="1 2" key="1">
    <citation type="submission" date="2016-10" db="EMBL/GenBank/DDBJ databases">
        <title>Marinobacter salinus sp. nov., a moderately halophilic bacterium isolated from a tidal flat environment.</title>
        <authorList>
            <person name="Park S.-J."/>
        </authorList>
    </citation>
    <scope>NUCLEOTIDE SEQUENCE [LARGE SCALE GENOMIC DNA]</scope>
    <source>
        <strain evidence="1 2">Hb8</strain>
    </source>
</reference>
<dbReference type="OrthoDB" id="9810277at2"/>
<dbReference type="SUPFAM" id="SSF56112">
    <property type="entry name" value="Protein kinase-like (PK-like)"/>
    <property type="match status" value="1"/>
</dbReference>
<evidence type="ECO:0000313" key="2">
    <source>
        <dbReference type="Proteomes" id="UP000177445"/>
    </source>
</evidence>
<dbReference type="STRING" id="1874317.BKP64_04235"/>
<keyword evidence="2" id="KW-1185">Reference proteome</keyword>
<dbReference type="InterPro" id="IPR052732">
    <property type="entry name" value="Cell-binding_unc_protein"/>
</dbReference>
<evidence type="ECO:0000313" key="1">
    <source>
        <dbReference type="EMBL" id="AOY87451.1"/>
    </source>
</evidence>
<dbReference type="PANTHER" id="PTHR43883:SF1">
    <property type="entry name" value="GLUCONOKINASE"/>
    <property type="match status" value="1"/>
</dbReference>
<accession>A0A1D9GIS4</accession>
<organism evidence="1 2">
    <name type="scientific">Marinobacter salinus</name>
    <dbReference type="NCBI Taxonomy" id="1874317"/>
    <lineage>
        <taxon>Bacteria</taxon>
        <taxon>Pseudomonadati</taxon>
        <taxon>Pseudomonadota</taxon>
        <taxon>Gammaproteobacteria</taxon>
        <taxon>Pseudomonadales</taxon>
        <taxon>Marinobacteraceae</taxon>
        <taxon>Marinobacter</taxon>
    </lineage>
</organism>
<dbReference type="PANTHER" id="PTHR43883">
    <property type="entry name" value="SLR0207 PROTEIN"/>
    <property type="match status" value="1"/>
</dbReference>
<name>A0A1D9GIS4_9GAMM</name>
<dbReference type="InterPro" id="IPR011009">
    <property type="entry name" value="Kinase-like_dom_sf"/>
</dbReference>
<protein>
    <recommendedName>
        <fullName evidence="3">Aminoglycoside phosphotransferase domain-containing protein</fullName>
    </recommendedName>
</protein>
<proteinExistence type="predicted"/>
<gene>
    <name evidence="1" type="ORF">BKP64_04235</name>
</gene>
<dbReference type="Proteomes" id="UP000177445">
    <property type="component" value="Chromosome"/>
</dbReference>
<dbReference type="AlphaFoldDB" id="A0A1D9GIS4"/>
<sequence length="342" mass="40245">MPVKPDSGREPELEAKVAFLSRPDSYIEHPAHVETVETHMSWVFMTERFVYKLKKPVKHSFLDFSTLDDRRRDCLEEVRLNRRLAPDVYLGIIAITRDTENKLELDGDGEITEWLVKMRRLPADRMLDHLLRGQRIPEQEIRRFSCKLADFYRNAPPVHISAYDYRQQFLTDIHSNREELLDHDYRLPANLLDRITNSQLDVVCNQPELLDQRVKERRIVEAHGDLRPEHICLTEEPVFIDCLEFNRKLRILDPADELAYLAMECQLAGGEYIGPIVFACYSRKTGDDPPQPLLYFYKAYRATLRAKLSIWHIKDHSADQHQKWISRAKAYLHLADSYRSML</sequence>